<feature type="compositionally biased region" description="Basic residues" evidence="1">
    <location>
        <begin position="168"/>
        <end position="182"/>
    </location>
</feature>
<feature type="compositionally biased region" description="Polar residues" evidence="1">
    <location>
        <begin position="304"/>
        <end position="314"/>
    </location>
</feature>
<proteinExistence type="predicted"/>
<feature type="region of interest" description="Disordered" evidence="1">
    <location>
        <begin position="198"/>
        <end position="217"/>
    </location>
</feature>
<evidence type="ECO:0000313" key="3">
    <source>
        <dbReference type="Proteomes" id="UP000437068"/>
    </source>
</evidence>
<protein>
    <submittedName>
        <fullName evidence="2">Uncharacterized protein</fullName>
    </submittedName>
</protein>
<accession>A0A6A4B6P1</accession>
<dbReference type="EMBL" id="QXGE01004962">
    <property type="protein sequence ID" value="KAE9268932.1"/>
    <property type="molecule type" value="Genomic_DNA"/>
</dbReference>
<dbReference type="Proteomes" id="UP000437068">
    <property type="component" value="Unassembled WGS sequence"/>
</dbReference>
<organism evidence="2 3">
    <name type="scientific">Phytophthora fragariae</name>
    <dbReference type="NCBI Taxonomy" id="53985"/>
    <lineage>
        <taxon>Eukaryota</taxon>
        <taxon>Sar</taxon>
        <taxon>Stramenopiles</taxon>
        <taxon>Oomycota</taxon>
        <taxon>Peronosporomycetes</taxon>
        <taxon>Peronosporales</taxon>
        <taxon>Peronosporaceae</taxon>
        <taxon>Phytophthora</taxon>
    </lineage>
</organism>
<feature type="region of interest" description="Disordered" evidence="1">
    <location>
        <begin position="1"/>
        <end position="33"/>
    </location>
</feature>
<evidence type="ECO:0000313" key="2">
    <source>
        <dbReference type="EMBL" id="KAE9268932.1"/>
    </source>
</evidence>
<dbReference type="AlphaFoldDB" id="A0A6A4B6P1"/>
<gene>
    <name evidence="2" type="ORF">PF001_g29446</name>
</gene>
<feature type="compositionally biased region" description="Basic and acidic residues" evidence="1">
    <location>
        <begin position="76"/>
        <end position="102"/>
    </location>
</feature>
<feature type="compositionally biased region" description="Polar residues" evidence="1">
    <location>
        <begin position="19"/>
        <end position="31"/>
    </location>
</feature>
<sequence length="367" mass="41059">MEKEASAQPLQEFLVSPASAGTSTSDNADTDTWQRHYVGGCTLERSFKRGGERHTLCDMHRKRQNTLARGRYQRIVAEKKAKQDGRALLDESAAPERVHASREQASCESSKSKRKPEMREKAKTKRKRKPREQDEASLTSEKRPRPFQQDGPRQAPRRPKAPTPGNRPSKKLSPVRKKRRDRHGAEALPGFEKGNACCTSGSRAGTDAGGDTNTPMQEQRSIHEVALLDSDPRTYYMYVPVTLRQSCSVNAISPMDAALVAVPMMPTTAAQRDQVRTQSQTLQANDSSHLVDVVGVASRKAARGTSQLPISSTAERAVERSSRNQRLPESQGQITDAERYLILQRILKDDCFMRKCVVMWRGQFCEI</sequence>
<evidence type="ECO:0000256" key="1">
    <source>
        <dbReference type="SAM" id="MobiDB-lite"/>
    </source>
</evidence>
<comment type="caution">
    <text evidence="2">The sequence shown here is derived from an EMBL/GenBank/DDBJ whole genome shotgun (WGS) entry which is preliminary data.</text>
</comment>
<feature type="region of interest" description="Disordered" evidence="1">
    <location>
        <begin position="61"/>
        <end position="193"/>
    </location>
</feature>
<name>A0A6A4B6P1_9STRA</name>
<feature type="region of interest" description="Disordered" evidence="1">
    <location>
        <begin position="304"/>
        <end position="331"/>
    </location>
</feature>
<reference evidence="2 3" key="1">
    <citation type="submission" date="2018-08" db="EMBL/GenBank/DDBJ databases">
        <title>Genomic investigation of the strawberry pathogen Phytophthora fragariae indicates pathogenicity is determined by transcriptional variation in three key races.</title>
        <authorList>
            <person name="Adams T.M."/>
            <person name="Armitage A.D."/>
            <person name="Sobczyk M.K."/>
            <person name="Bates H.J."/>
            <person name="Dunwell J.M."/>
            <person name="Nellist C.F."/>
            <person name="Harrison R.J."/>
        </authorList>
    </citation>
    <scope>NUCLEOTIDE SEQUENCE [LARGE SCALE GENOMIC DNA]</scope>
    <source>
        <strain evidence="2 3">A4</strain>
    </source>
</reference>